<keyword evidence="6 9" id="KW-0067">ATP-binding</keyword>
<dbReference type="PANTHER" id="PTHR10925:SF5">
    <property type="entry name" value="RNA CYTIDINE ACETYLTRANSFERASE"/>
    <property type="match status" value="1"/>
</dbReference>
<dbReference type="InterPro" id="IPR007807">
    <property type="entry name" value="TcmA/NAT10_helicase"/>
</dbReference>
<keyword evidence="1 9" id="KW-0963">Cytoplasm</keyword>
<comment type="caution">
    <text evidence="11">The sequence shown here is derived from an EMBL/GenBank/DDBJ whole genome shotgun (WGS) entry which is preliminary data.</text>
</comment>
<feature type="binding site" evidence="9">
    <location>
        <position position="344"/>
    </location>
    <ligand>
        <name>ATP</name>
        <dbReference type="ChEBI" id="CHEBI:30616"/>
    </ligand>
</feature>
<dbReference type="EMBL" id="JAERPS020000011">
    <property type="protein sequence ID" value="MBZ9613815.1"/>
    <property type="molecule type" value="Genomic_DNA"/>
</dbReference>
<keyword evidence="4 9" id="KW-0819">tRNA processing</keyword>
<comment type="catalytic activity">
    <reaction evidence="9">
        <text>cytidine(34) in elongator tRNA(Met) + acetyl-CoA + ATP + H2O = N(4)-acetylcytidine(34) in elongator tRNA(Met) + ADP + phosphate + CoA + H(+)</text>
        <dbReference type="Rhea" id="RHEA:43788"/>
        <dbReference type="Rhea" id="RHEA-COMP:10693"/>
        <dbReference type="Rhea" id="RHEA-COMP:10694"/>
        <dbReference type="ChEBI" id="CHEBI:15377"/>
        <dbReference type="ChEBI" id="CHEBI:15378"/>
        <dbReference type="ChEBI" id="CHEBI:30616"/>
        <dbReference type="ChEBI" id="CHEBI:43474"/>
        <dbReference type="ChEBI" id="CHEBI:57287"/>
        <dbReference type="ChEBI" id="CHEBI:57288"/>
        <dbReference type="ChEBI" id="CHEBI:74900"/>
        <dbReference type="ChEBI" id="CHEBI:82748"/>
        <dbReference type="ChEBI" id="CHEBI:456216"/>
        <dbReference type="EC" id="2.3.1.193"/>
    </reaction>
</comment>
<evidence type="ECO:0000313" key="12">
    <source>
        <dbReference type="Proteomes" id="UP000663814"/>
    </source>
</evidence>
<keyword evidence="2 9" id="KW-0820">tRNA-binding</keyword>
<keyword evidence="8 9" id="KW-0012">Acyltransferase</keyword>
<evidence type="ECO:0000256" key="8">
    <source>
        <dbReference type="ARBA" id="ARBA00023315"/>
    </source>
</evidence>
<feature type="binding site" evidence="9">
    <location>
        <position position="186"/>
    </location>
    <ligand>
        <name>ATP</name>
        <dbReference type="ChEBI" id="CHEBI:30616"/>
    </ligand>
</feature>
<evidence type="ECO:0000256" key="7">
    <source>
        <dbReference type="ARBA" id="ARBA00022884"/>
    </source>
</evidence>
<dbReference type="PROSITE" id="PS51186">
    <property type="entry name" value="GNAT"/>
    <property type="match status" value="1"/>
</dbReference>
<feature type="domain" description="N-acetyltransferase" evidence="10">
    <location>
        <begin position="383"/>
        <end position="563"/>
    </location>
</feature>
<dbReference type="Pfam" id="PF08351">
    <property type="entry name" value="TmcA_N"/>
    <property type="match status" value="1"/>
</dbReference>
<keyword evidence="12" id="KW-1185">Reference proteome</keyword>
<dbReference type="Pfam" id="PF05127">
    <property type="entry name" value="NAT10_TcmA_helicase"/>
    <property type="match status" value="1"/>
</dbReference>
<dbReference type="Pfam" id="PF13718">
    <property type="entry name" value="GNAT_acetyltr_2"/>
    <property type="match status" value="2"/>
</dbReference>
<keyword evidence="7 9" id="KW-0694">RNA-binding</keyword>
<dbReference type="InterPro" id="IPR000182">
    <property type="entry name" value="GNAT_dom"/>
</dbReference>
<feature type="binding site" evidence="9">
    <location>
        <position position="528"/>
    </location>
    <ligand>
        <name>acetyl-CoA</name>
        <dbReference type="ChEBI" id="CHEBI:57288"/>
    </ligand>
</feature>
<dbReference type="SUPFAM" id="SSF52540">
    <property type="entry name" value="P-loop containing nucleoside triphosphate hydrolases"/>
    <property type="match status" value="1"/>
</dbReference>
<dbReference type="EC" id="2.3.1.193" evidence="9"/>
<dbReference type="PANTHER" id="PTHR10925">
    <property type="entry name" value="N-ACETYLTRANSFERASE 10"/>
    <property type="match status" value="1"/>
</dbReference>
<dbReference type="GO" id="GO:0016746">
    <property type="term" value="F:acyltransferase activity"/>
    <property type="evidence" value="ECO:0007669"/>
    <property type="project" value="UniProtKB-KW"/>
</dbReference>
<keyword evidence="3 9" id="KW-0808">Transferase</keyword>
<gene>
    <name evidence="9" type="primary">tmcA</name>
    <name evidence="11" type="ORF">I4W93_019655</name>
</gene>
<dbReference type="Gene3D" id="3.40.50.11040">
    <property type="match status" value="1"/>
</dbReference>
<dbReference type="InterPro" id="IPR032672">
    <property type="entry name" value="TmcA/NAT10/Kre33"/>
</dbReference>
<evidence type="ECO:0000256" key="5">
    <source>
        <dbReference type="ARBA" id="ARBA00022741"/>
    </source>
</evidence>
<dbReference type="InterPro" id="IPR016181">
    <property type="entry name" value="Acyl_CoA_acyltransferase"/>
</dbReference>
<evidence type="ECO:0000256" key="9">
    <source>
        <dbReference type="HAMAP-Rule" id="MF_01886"/>
    </source>
</evidence>
<feature type="binding site" evidence="9">
    <location>
        <begin position="488"/>
        <end position="490"/>
    </location>
    <ligand>
        <name>acetyl-CoA</name>
        <dbReference type="ChEBI" id="CHEBI:57288"/>
    </ligand>
</feature>
<dbReference type="InterPro" id="IPR024914">
    <property type="entry name" value="tRNA_acetyltr_TmcA"/>
</dbReference>
<reference evidence="11 12" key="1">
    <citation type="submission" date="2021-08" db="EMBL/GenBank/DDBJ databases">
        <title>Rheinheimera aquimaris sp. nov., isolated from seawater of the East Sea in Korea.</title>
        <authorList>
            <person name="Kim K.H."/>
            <person name="Wenting R."/>
            <person name="Kim K.R."/>
            <person name="Jeon C.O."/>
        </authorList>
    </citation>
    <scope>NUCLEOTIDE SEQUENCE [LARGE SCALE GENOMIC DNA]</scope>
    <source>
        <strain evidence="11 12">MA-13</strain>
    </source>
</reference>
<sequence>MATTALFAQIQQWQQQAATLHIRLPVVWQGDSAEILSTTQQWISELNNTIYWIGEQAPANAIQLSKKHNYQLLGSECEFLVINAFSGFDADLIAASAGCIKAGGIWLLLCPPFANWQQQANPAHKSLLPFPLDASSHQGHFLHFFCSQLQQQNVLMLEHHTVTQQLNWPDAAQPMQAVGPCITADQQTAVAAIQHVISGHRRRPLVLTADRGRGKSAALGIAAATLAQQQKCILLTAPSPQAAQTALNHFAQLTSPALQQQLRFVPFDQLLNGEDKADLLLVDEAAAIPTPVLQKLAQRFSRIAFASTEHGYEGTGRGFQLRFQQHLETHYPGWKKLHLQQPIRYQAADPLEQLIFNCFLLKQNSTLPTFSAEQSLSFAVYQATNWLHDPVKLQQVFSLLSLAHYQTQVKDLASLLDNPQLQVMTLEQKGQVLACAMISTEGNIAGDLAQQIYFGERRVQGHLLAQSLAFHLARPELAELTLWRVMRIAVQPTLQRQQLGSQLLQFVAAQAQQRKVNFLGTSFGVNQELLRFWQQNDFIAVRLGHSSDKASAEHSILMVRGVISDIQQLRTMQQQFRRALYFSLQHYPQLDTALVLALVCPPANNTLSPSELEQLHLFAAGKRPYELISHLLLSWFNLHYNQLTRALQLQLAALLWQRHDWQQLLQQFGFYSSKAMLANIAEQLLQSGLLLPNS</sequence>
<evidence type="ECO:0000256" key="1">
    <source>
        <dbReference type="ARBA" id="ARBA00022490"/>
    </source>
</evidence>
<name>A0ABS7XFI5_9GAMM</name>
<dbReference type="SUPFAM" id="SSF55729">
    <property type="entry name" value="Acyl-CoA N-acyltransferases (Nat)"/>
    <property type="match status" value="1"/>
</dbReference>
<dbReference type="Gene3D" id="3.40.50.300">
    <property type="entry name" value="P-loop containing nucleotide triphosphate hydrolases"/>
    <property type="match status" value="1"/>
</dbReference>
<evidence type="ECO:0000256" key="2">
    <source>
        <dbReference type="ARBA" id="ARBA00022555"/>
    </source>
</evidence>
<comment type="subcellular location">
    <subcellularLocation>
        <location evidence="9">Cytoplasm</location>
    </subcellularLocation>
</comment>
<dbReference type="CDD" id="cd04301">
    <property type="entry name" value="NAT_SF"/>
    <property type="match status" value="1"/>
</dbReference>
<dbReference type="InterPro" id="IPR027417">
    <property type="entry name" value="P-loop_NTPase"/>
</dbReference>
<dbReference type="RefSeq" id="WP_205313499.1">
    <property type="nucleotide sequence ID" value="NZ_JAERPS020000011.1"/>
</dbReference>
<evidence type="ECO:0000256" key="6">
    <source>
        <dbReference type="ARBA" id="ARBA00022840"/>
    </source>
</evidence>
<proteinExistence type="inferred from homology"/>
<organism evidence="11 12">
    <name type="scientific">Rheinheimera maricola</name>
    <dbReference type="NCBI Taxonomy" id="2793282"/>
    <lineage>
        <taxon>Bacteria</taxon>
        <taxon>Pseudomonadati</taxon>
        <taxon>Pseudomonadota</taxon>
        <taxon>Gammaproteobacteria</taxon>
        <taxon>Chromatiales</taxon>
        <taxon>Chromatiaceae</taxon>
        <taxon>Rheinheimera</taxon>
    </lineage>
</organism>
<dbReference type="Proteomes" id="UP000663814">
    <property type="component" value="Unassembled WGS sequence"/>
</dbReference>
<comment type="similarity">
    <text evidence="9">Belongs to the TmcA family.</text>
</comment>
<evidence type="ECO:0000256" key="4">
    <source>
        <dbReference type="ARBA" id="ARBA00022694"/>
    </source>
</evidence>
<protein>
    <recommendedName>
        <fullName evidence="9">tRNA(Met) cytidine acetyltransferase TmcA</fullName>
        <ecNumber evidence="9">2.3.1.193</ecNumber>
    </recommendedName>
</protein>
<accession>A0ABS7XFI5</accession>
<evidence type="ECO:0000259" key="10">
    <source>
        <dbReference type="PROSITE" id="PS51186"/>
    </source>
</evidence>
<keyword evidence="5 9" id="KW-0547">Nucleotide-binding</keyword>
<evidence type="ECO:0000256" key="3">
    <source>
        <dbReference type="ARBA" id="ARBA00022679"/>
    </source>
</evidence>
<dbReference type="InterPro" id="IPR013562">
    <property type="entry name" value="TmcA/NAT10_N"/>
</dbReference>
<dbReference type="HAMAP" id="MF_01886">
    <property type="entry name" value="tRNA_acetyltr_TmcA"/>
    <property type="match status" value="1"/>
</dbReference>
<comment type="function">
    <text evidence="9">Catalyzes the formation of N(4)-acetylcytidine (ac(4)C) at the wobble position of tRNA(Met), by using acetyl-CoA as an acetyl donor and ATP (or GTP).</text>
</comment>
<evidence type="ECO:0000313" key="11">
    <source>
        <dbReference type="EMBL" id="MBZ9613815.1"/>
    </source>
</evidence>
<comment type="caution">
    <text evidence="9">Lacks conserved residue(s) required for the propagation of feature annotation.</text>
</comment>
<dbReference type="Gene3D" id="3.40.630.30">
    <property type="match status" value="1"/>
</dbReference>